<evidence type="ECO:0000259" key="1">
    <source>
        <dbReference type="SMART" id="SM00382"/>
    </source>
</evidence>
<dbReference type="OrthoDB" id="61127at2"/>
<dbReference type="Pfam" id="PF00308">
    <property type="entry name" value="Bac_DnaA"/>
    <property type="match status" value="1"/>
</dbReference>
<dbReference type="KEGG" id="scj:SCANT_v1c08550"/>
<dbReference type="PATRIC" id="fig|362837.3.peg.871"/>
<name>A0A0M4JK95_9MOLU</name>
<gene>
    <name evidence="2" type="primary">dnaI</name>
    <name evidence="2" type="ORF">SCANT_v1c08550</name>
</gene>
<dbReference type="SUPFAM" id="SSF52540">
    <property type="entry name" value="P-loop containing nucleoside triphosphate hydrolases"/>
    <property type="match status" value="1"/>
</dbReference>
<reference evidence="2 3" key="1">
    <citation type="journal article" date="2015" name="Genome Announc.">
        <title>Complete Genome Sequence of Spiroplasma cantharicola CC-1T (DSM 21588), a Bacterium Isolated from Soldier Beetle (Cantharis carolinus).</title>
        <authorList>
            <person name="Lo W.S."/>
            <person name="Liu P.Y."/>
            <person name="Kuo C.H."/>
        </authorList>
    </citation>
    <scope>NUCLEOTIDE SEQUENCE [LARGE SCALE GENOMIC DNA]</scope>
    <source>
        <strain evidence="2 3">CC-1</strain>
    </source>
</reference>
<dbReference type="InterPro" id="IPR027417">
    <property type="entry name" value="P-loop_NTPase"/>
</dbReference>
<dbReference type="EMBL" id="CP012622">
    <property type="protein sequence ID" value="ALD66761.1"/>
    <property type="molecule type" value="Genomic_DNA"/>
</dbReference>
<protein>
    <submittedName>
        <fullName evidence="2">Primosomal protein DnaI</fullName>
    </submittedName>
</protein>
<keyword evidence="3" id="KW-1185">Reference proteome</keyword>
<dbReference type="CDD" id="cd00009">
    <property type="entry name" value="AAA"/>
    <property type="match status" value="1"/>
</dbReference>
<accession>A0A0M4JK95</accession>
<evidence type="ECO:0000313" key="3">
    <source>
        <dbReference type="Proteomes" id="UP000063919"/>
    </source>
</evidence>
<dbReference type="InterPro" id="IPR003593">
    <property type="entry name" value="AAA+_ATPase"/>
</dbReference>
<organism evidence="2 3">
    <name type="scientific">Spiroplasma cantharicola</name>
    <dbReference type="NCBI Taxonomy" id="362837"/>
    <lineage>
        <taxon>Bacteria</taxon>
        <taxon>Bacillati</taxon>
        <taxon>Mycoplasmatota</taxon>
        <taxon>Mollicutes</taxon>
        <taxon>Entomoplasmatales</taxon>
        <taxon>Spiroplasmataceae</taxon>
        <taxon>Spiroplasma</taxon>
    </lineage>
</organism>
<dbReference type="PANTHER" id="PTHR30050">
    <property type="entry name" value="CHROMOSOMAL REPLICATION INITIATOR PROTEIN DNAA"/>
    <property type="match status" value="1"/>
</dbReference>
<dbReference type="RefSeq" id="WP_053946509.1">
    <property type="nucleotide sequence ID" value="NZ_CP012622.1"/>
</dbReference>
<dbReference type="PANTHER" id="PTHR30050:SF8">
    <property type="entry name" value="PRIMOSOMAL PROTEIN DNAI"/>
    <property type="match status" value="1"/>
</dbReference>
<feature type="domain" description="AAA+ ATPase" evidence="1">
    <location>
        <begin position="141"/>
        <end position="268"/>
    </location>
</feature>
<dbReference type="Proteomes" id="UP000063919">
    <property type="component" value="Chromosome"/>
</dbReference>
<sequence>MKQLTLEEIKNHKDFKELIKKYSITDQILENNILLIRRFLSDYIYCSKEEELRFCKQPIVGVQQKLVYKNNVFYIASKNCKHWVFENKDYKITKNIIYADYDLKENTQTIGEYIEALDLSKVSLTQKTLFTKIRENLTNNSWKGFYLHGKPGIGKTFLMKRLANYYAKKDKKVIFVTVNKLVKIVKDTFNNQERNELSKFYDDCLNVDILILDDIGAEIVSDWSRDELLFGILNHRLENKMVTHFTSNFSISELQGYYLNKRVTGVEEKKFEKQKTLRFTERLKGLTFEFHLTGTNKRY</sequence>
<proteinExistence type="predicted"/>
<evidence type="ECO:0000313" key="2">
    <source>
        <dbReference type="EMBL" id="ALD66761.1"/>
    </source>
</evidence>
<dbReference type="GO" id="GO:0006260">
    <property type="term" value="P:DNA replication"/>
    <property type="evidence" value="ECO:0007669"/>
    <property type="project" value="TreeGrafter"/>
</dbReference>
<dbReference type="AlphaFoldDB" id="A0A0M4JK95"/>
<dbReference type="SMART" id="SM00382">
    <property type="entry name" value="AAA"/>
    <property type="match status" value="1"/>
</dbReference>
<dbReference type="STRING" id="362837.SCANT_v1c08550"/>
<dbReference type="Gene3D" id="3.40.50.300">
    <property type="entry name" value="P-loop containing nucleotide triphosphate hydrolases"/>
    <property type="match status" value="1"/>
</dbReference>
<dbReference type="InterPro" id="IPR013317">
    <property type="entry name" value="DnaA_dom"/>
</dbReference>